<sequence>MDVAPRVNFELLQRYIERKVRLIGQVENLQNNMLKIKAADGGHVNVLVKPGAGFDSPYVEVEGIVESPNTIRELDHTNIGSTFDLSLYNEMHTDRCSGVHKQGQLDLDSLCSPARHGEALIMDSKNLPHF</sequence>
<dbReference type="GO" id="GO:0006289">
    <property type="term" value="P:nucleotide-excision repair"/>
    <property type="evidence" value="ECO:0007669"/>
    <property type="project" value="TreeGrafter"/>
</dbReference>
<gene>
    <name evidence="4" type="ORF">WJX84_003218</name>
</gene>
<dbReference type="AlphaFoldDB" id="A0AAW1T5Y7"/>
<comment type="caution">
    <text evidence="4">The sequence shown here is derived from an EMBL/GenBank/DDBJ whole genome shotgun (WGS) entry which is preliminary data.</text>
</comment>
<dbReference type="SUPFAM" id="SSF50249">
    <property type="entry name" value="Nucleic acid-binding proteins"/>
    <property type="match status" value="1"/>
</dbReference>
<dbReference type="PANTHER" id="PTHR15114:SF1">
    <property type="entry name" value="REPLICATION PROTEIN A 14 KDA SUBUNIT"/>
    <property type="match status" value="1"/>
</dbReference>
<dbReference type="GO" id="GO:0006284">
    <property type="term" value="P:base-excision repair"/>
    <property type="evidence" value="ECO:0007669"/>
    <property type="project" value="TreeGrafter"/>
</dbReference>
<comment type="subcellular location">
    <subcellularLocation>
        <location evidence="1">Nucleus</location>
    </subcellularLocation>
</comment>
<evidence type="ECO:0008006" key="6">
    <source>
        <dbReference type="Google" id="ProtNLM"/>
    </source>
</evidence>
<evidence type="ECO:0000256" key="3">
    <source>
        <dbReference type="ARBA" id="ARBA00023242"/>
    </source>
</evidence>
<dbReference type="EMBL" id="JALJOV010000405">
    <property type="protein sequence ID" value="KAK9863986.1"/>
    <property type="molecule type" value="Genomic_DNA"/>
</dbReference>
<proteinExistence type="inferred from homology"/>
<keyword evidence="3" id="KW-0539">Nucleus</keyword>
<dbReference type="GO" id="GO:0003697">
    <property type="term" value="F:single-stranded DNA binding"/>
    <property type="evidence" value="ECO:0007669"/>
    <property type="project" value="TreeGrafter"/>
</dbReference>
<dbReference type="GO" id="GO:0003684">
    <property type="term" value="F:damaged DNA binding"/>
    <property type="evidence" value="ECO:0007669"/>
    <property type="project" value="TreeGrafter"/>
</dbReference>
<dbReference type="GO" id="GO:0006298">
    <property type="term" value="P:mismatch repair"/>
    <property type="evidence" value="ECO:0007669"/>
    <property type="project" value="TreeGrafter"/>
</dbReference>
<dbReference type="InterPro" id="IPR012340">
    <property type="entry name" value="NA-bd_OB-fold"/>
</dbReference>
<dbReference type="GO" id="GO:0035861">
    <property type="term" value="C:site of double-strand break"/>
    <property type="evidence" value="ECO:0007669"/>
    <property type="project" value="TreeGrafter"/>
</dbReference>
<dbReference type="GO" id="GO:0000724">
    <property type="term" value="P:double-strand break repair via homologous recombination"/>
    <property type="evidence" value="ECO:0007669"/>
    <property type="project" value="TreeGrafter"/>
</dbReference>
<evidence type="ECO:0000313" key="5">
    <source>
        <dbReference type="Proteomes" id="UP001485043"/>
    </source>
</evidence>
<dbReference type="GO" id="GO:0006260">
    <property type="term" value="P:DNA replication"/>
    <property type="evidence" value="ECO:0007669"/>
    <property type="project" value="InterPro"/>
</dbReference>
<reference evidence="4 5" key="1">
    <citation type="journal article" date="2024" name="Nat. Commun.">
        <title>Phylogenomics reveals the evolutionary origins of lichenization in chlorophyte algae.</title>
        <authorList>
            <person name="Puginier C."/>
            <person name="Libourel C."/>
            <person name="Otte J."/>
            <person name="Skaloud P."/>
            <person name="Haon M."/>
            <person name="Grisel S."/>
            <person name="Petersen M."/>
            <person name="Berrin J.G."/>
            <person name="Delaux P.M."/>
            <person name="Dal Grande F."/>
            <person name="Keller J."/>
        </authorList>
    </citation>
    <scope>NUCLEOTIDE SEQUENCE [LARGE SCALE GENOMIC DNA]</scope>
    <source>
        <strain evidence="4 5">SAG 2523</strain>
    </source>
</reference>
<evidence type="ECO:0000313" key="4">
    <source>
        <dbReference type="EMBL" id="KAK9863986.1"/>
    </source>
</evidence>
<keyword evidence="5" id="KW-1185">Reference proteome</keyword>
<dbReference type="Pfam" id="PF08661">
    <property type="entry name" value="Rep_fac-A_3"/>
    <property type="match status" value="1"/>
</dbReference>
<dbReference type="Gene3D" id="2.40.50.140">
    <property type="entry name" value="Nucleic acid-binding proteins"/>
    <property type="match status" value="1"/>
</dbReference>
<dbReference type="GO" id="GO:0005662">
    <property type="term" value="C:DNA replication factor A complex"/>
    <property type="evidence" value="ECO:0007669"/>
    <property type="project" value="TreeGrafter"/>
</dbReference>
<dbReference type="Proteomes" id="UP001485043">
    <property type="component" value="Unassembled WGS sequence"/>
</dbReference>
<name>A0AAW1T5Y7_9CHLO</name>
<evidence type="ECO:0000256" key="2">
    <source>
        <dbReference type="ARBA" id="ARBA00009761"/>
    </source>
</evidence>
<dbReference type="PANTHER" id="PTHR15114">
    <property type="entry name" value="REPLICATION PROTEIN A3"/>
    <property type="match status" value="1"/>
</dbReference>
<accession>A0AAW1T5Y7</accession>
<evidence type="ECO:0000256" key="1">
    <source>
        <dbReference type="ARBA" id="ARBA00004123"/>
    </source>
</evidence>
<comment type="similarity">
    <text evidence="2">Belongs to the replication factor A protein 3 family.</text>
</comment>
<organism evidence="4 5">
    <name type="scientific">Apatococcus fuscideae</name>
    <dbReference type="NCBI Taxonomy" id="2026836"/>
    <lineage>
        <taxon>Eukaryota</taxon>
        <taxon>Viridiplantae</taxon>
        <taxon>Chlorophyta</taxon>
        <taxon>core chlorophytes</taxon>
        <taxon>Trebouxiophyceae</taxon>
        <taxon>Chlorellales</taxon>
        <taxon>Chlorellaceae</taxon>
        <taxon>Apatococcus</taxon>
    </lineage>
</organism>
<protein>
    <recommendedName>
        <fullName evidence="6">Replication protein A 14 kDa subunit</fullName>
    </recommendedName>
</protein>
<dbReference type="InterPro" id="IPR013970">
    <property type="entry name" value="Rfa2"/>
</dbReference>